<gene>
    <name evidence="2" type="ORF">C1645_774801</name>
</gene>
<feature type="transmembrane region" description="Helical" evidence="1">
    <location>
        <begin position="45"/>
        <end position="67"/>
    </location>
</feature>
<organism evidence="2 3">
    <name type="scientific">Glomus cerebriforme</name>
    <dbReference type="NCBI Taxonomy" id="658196"/>
    <lineage>
        <taxon>Eukaryota</taxon>
        <taxon>Fungi</taxon>
        <taxon>Fungi incertae sedis</taxon>
        <taxon>Mucoromycota</taxon>
        <taxon>Glomeromycotina</taxon>
        <taxon>Glomeromycetes</taxon>
        <taxon>Glomerales</taxon>
        <taxon>Glomeraceae</taxon>
        <taxon>Glomus</taxon>
    </lineage>
</organism>
<dbReference type="EMBL" id="QKYT01000261">
    <property type="protein sequence ID" value="RIA88496.1"/>
    <property type="molecule type" value="Genomic_DNA"/>
</dbReference>
<reference evidence="2 3" key="1">
    <citation type="submission" date="2018-06" db="EMBL/GenBank/DDBJ databases">
        <title>Comparative genomics reveals the genomic features of Rhizophagus irregularis, R. cerebriforme, R. diaphanum and Gigaspora rosea, and their symbiotic lifestyle signature.</title>
        <authorList>
            <person name="Morin E."/>
            <person name="San Clemente H."/>
            <person name="Chen E.C.H."/>
            <person name="De La Providencia I."/>
            <person name="Hainaut M."/>
            <person name="Kuo A."/>
            <person name="Kohler A."/>
            <person name="Murat C."/>
            <person name="Tang N."/>
            <person name="Roy S."/>
            <person name="Loubradou J."/>
            <person name="Henrissat B."/>
            <person name="Grigoriev I.V."/>
            <person name="Corradi N."/>
            <person name="Roux C."/>
            <person name="Martin F.M."/>
        </authorList>
    </citation>
    <scope>NUCLEOTIDE SEQUENCE [LARGE SCALE GENOMIC DNA]</scope>
    <source>
        <strain evidence="2 3">DAOM 227022</strain>
    </source>
</reference>
<sequence>MELHFVYKIMHLFHVLLLLNFEFIMKPKDYLILDGVFVTLSIWNFSSTVFVYYIVFLCLFHKFLILYDARKIIIF</sequence>
<name>A0A397SV56_9GLOM</name>
<evidence type="ECO:0000256" key="1">
    <source>
        <dbReference type="SAM" id="Phobius"/>
    </source>
</evidence>
<evidence type="ECO:0000313" key="3">
    <source>
        <dbReference type="Proteomes" id="UP000265703"/>
    </source>
</evidence>
<dbReference type="Proteomes" id="UP000265703">
    <property type="component" value="Unassembled WGS sequence"/>
</dbReference>
<dbReference type="AlphaFoldDB" id="A0A397SV56"/>
<feature type="transmembrane region" description="Helical" evidence="1">
    <location>
        <begin position="5"/>
        <end position="25"/>
    </location>
</feature>
<keyword evidence="1" id="KW-1133">Transmembrane helix</keyword>
<evidence type="ECO:0000313" key="2">
    <source>
        <dbReference type="EMBL" id="RIA88496.1"/>
    </source>
</evidence>
<protein>
    <submittedName>
        <fullName evidence="2">Uncharacterized protein</fullName>
    </submittedName>
</protein>
<proteinExistence type="predicted"/>
<accession>A0A397SV56</accession>
<comment type="caution">
    <text evidence="2">The sequence shown here is derived from an EMBL/GenBank/DDBJ whole genome shotgun (WGS) entry which is preliminary data.</text>
</comment>
<keyword evidence="3" id="KW-1185">Reference proteome</keyword>
<keyword evidence="1" id="KW-0472">Membrane</keyword>
<keyword evidence="1" id="KW-0812">Transmembrane</keyword>